<accession>A0A0A0UT35</accession>
<dbReference type="InterPro" id="IPR016287">
    <property type="entry name" value="Beta_agarase"/>
</dbReference>
<dbReference type="Gene3D" id="2.80.10.50">
    <property type="match status" value="1"/>
</dbReference>
<dbReference type="InterPro" id="IPR013320">
    <property type="entry name" value="ConA-like_dom_sf"/>
</dbReference>
<dbReference type="EC" id="3.2.1.81" evidence="7 8"/>
<reference evidence="8" key="3">
    <citation type="submission" date="2015-02" db="EMBL/GenBank/DDBJ databases">
        <authorList>
            <person name="Chi W.-J."/>
        </authorList>
    </citation>
    <scope>NUCLEOTIDE SEQUENCE</scope>
    <source>
        <strain evidence="8">H9</strain>
    </source>
</reference>
<dbReference type="Gene3D" id="2.60.120.200">
    <property type="match status" value="1"/>
</dbReference>
<dbReference type="InterPro" id="IPR035992">
    <property type="entry name" value="Ricin_B-like_lectins"/>
</dbReference>
<comment type="similarity">
    <text evidence="1">Belongs to the glycosyl hydrolase 16 family.</text>
</comment>
<dbReference type="CDD" id="cd23458">
    <property type="entry name" value="beta-trefoil_Ricin_AgaB34-like"/>
    <property type="match status" value="1"/>
</dbReference>
<keyword evidence="2 5" id="KW-0732">Signal</keyword>
<feature type="chain" id="PRO_5007385683" evidence="5">
    <location>
        <begin position="20"/>
        <end position="445"/>
    </location>
</feature>
<dbReference type="CDD" id="cd02178">
    <property type="entry name" value="GH16_beta_agarase"/>
    <property type="match status" value="1"/>
</dbReference>
<dbReference type="SMART" id="SM00458">
    <property type="entry name" value="RICIN"/>
    <property type="match status" value="1"/>
</dbReference>
<evidence type="ECO:0000259" key="6">
    <source>
        <dbReference type="PROSITE" id="PS51762"/>
    </source>
</evidence>
<reference evidence="8" key="2">
    <citation type="journal article" date="2015" name="FEMS Microbiol. Lett.">
        <title>Biochemical characterization of a novel iron-dependent GH16 beta-agarase, AgaH92, from an agarolytic bacterium Pseudoalteromonas sp. H9.</title>
        <authorList>
            <person name="Chi W.J."/>
            <person name="Lee C.R."/>
            <person name="Dugerjonjuu S."/>
            <person name="Park J.S."/>
            <person name="Kang D.K."/>
            <person name="Hong S.K."/>
        </authorList>
    </citation>
    <scope>NUCLEOTIDE SEQUENCE</scope>
    <source>
        <strain evidence="8">H9</strain>
    </source>
</reference>
<dbReference type="SMR" id="A0A0A0UT35"/>
<evidence type="ECO:0000256" key="1">
    <source>
        <dbReference type="ARBA" id="ARBA00006865"/>
    </source>
</evidence>
<dbReference type="AlphaFoldDB" id="A0A0A0UT35"/>
<reference evidence="7" key="1">
    <citation type="submission" date="2014-08" db="EMBL/GenBank/DDBJ databases">
        <title>Cloning and sequencing of an agarase-coding gene from genomic DNA library of Pseudolatermonas sp. H9.</title>
        <authorList>
            <person name="Chi W.-J."/>
        </authorList>
    </citation>
    <scope>NUCLEOTIDE SEQUENCE</scope>
    <source>
        <strain evidence="7">H9</strain>
    </source>
</reference>
<evidence type="ECO:0000256" key="5">
    <source>
        <dbReference type="SAM" id="SignalP"/>
    </source>
</evidence>
<protein>
    <submittedName>
        <fullName evidence="8">AgaH92</fullName>
        <ecNumber evidence="7 8">3.2.1.81</ecNumber>
    </submittedName>
    <submittedName>
        <fullName evidence="7">Beta-agarase</fullName>
    </submittedName>
</protein>
<dbReference type="EMBL" id="KM289083">
    <property type="protein sequence ID" value="AIW52355.1"/>
    <property type="molecule type" value="Genomic_DNA"/>
</dbReference>
<dbReference type="GO" id="GO:0033916">
    <property type="term" value="F:beta-agarase activity"/>
    <property type="evidence" value="ECO:0007669"/>
    <property type="project" value="UniProtKB-EC"/>
</dbReference>
<dbReference type="Pfam" id="PF00652">
    <property type="entry name" value="Ricin_B_lectin"/>
    <property type="match status" value="1"/>
</dbReference>
<keyword evidence="4 7" id="KW-0326">Glycosidase</keyword>
<feature type="signal peptide" evidence="5">
    <location>
        <begin position="1"/>
        <end position="19"/>
    </location>
</feature>
<dbReference type="SUPFAM" id="SSF49899">
    <property type="entry name" value="Concanavalin A-like lectins/glucanases"/>
    <property type="match status" value="1"/>
</dbReference>
<dbReference type="InterPro" id="IPR000772">
    <property type="entry name" value="Ricin_B_lectin"/>
</dbReference>
<feature type="domain" description="GH16" evidence="6">
    <location>
        <begin position="20"/>
        <end position="298"/>
    </location>
</feature>
<evidence type="ECO:0000313" key="7">
    <source>
        <dbReference type="EMBL" id="AIW52355.1"/>
    </source>
</evidence>
<dbReference type="EMBL" id="KP844570">
    <property type="protein sequence ID" value="AJW83676.1"/>
    <property type="molecule type" value="Genomic_DNA"/>
</dbReference>
<evidence type="ECO:0000256" key="4">
    <source>
        <dbReference type="ARBA" id="ARBA00023295"/>
    </source>
</evidence>
<dbReference type="GO" id="GO:0005975">
    <property type="term" value="P:carbohydrate metabolic process"/>
    <property type="evidence" value="ECO:0007669"/>
    <property type="project" value="InterPro"/>
</dbReference>
<dbReference type="SUPFAM" id="SSF50370">
    <property type="entry name" value="Ricin B-like lectins"/>
    <property type="match status" value="1"/>
</dbReference>
<name>A0A0A0UT35_9GAMM</name>
<organism evidence="7">
    <name type="scientific">Pseudoalteromonas sp. H9</name>
    <dbReference type="NCBI Taxonomy" id="1081602"/>
    <lineage>
        <taxon>Bacteria</taxon>
        <taxon>Pseudomonadati</taxon>
        <taxon>Pseudomonadota</taxon>
        <taxon>Gammaproteobacteria</taxon>
        <taxon>Alteromonadales</taxon>
        <taxon>Pseudoalteromonadaceae</taxon>
        <taxon>Pseudoalteromonas</taxon>
    </lineage>
</organism>
<sequence length="445" mass="50131">MKNNLLLIGCVLTSTNLLANDWDAIPLPVTPDNGKVWQLQEAYSDSFNYTGKPAAFTSKWNDTYFNSWTGPGLTYWQQDESWVSDGNLIISASRRAGTAQVNAGVITSKTKVTFPIFLEASIKVSNLELSSNFWLLSDNDEREIDVLEVYGGARDEWFAKNMSTNFHVFIRDQQTNQIISDYNDQTHNTPSWGTYWREGFHRFGVYWKSPTDVTFYIDGQQTPDGSWAQVIMKDKDYTGATLNKNTHNMDQSAYIIIDTEDHDWRSEAGNIATDADLADDSKNKMYVDWVRVYKPVNAANTNSVTSGAQIKAKHSQKCIDIKNGAMNNGSIYQQWNCNSNNENQAFELVELTNNEYAISSQLTGLCMQIANSSTSNGAGVEQWVCDHTKANQRFTLNNTGDGYFELRSSLSNKCIDIAGKLQTNGASVVQWQCYNGDNQRFQLIE</sequence>
<evidence type="ECO:0000256" key="2">
    <source>
        <dbReference type="ARBA" id="ARBA00022729"/>
    </source>
</evidence>
<keyword evidence="3 7" id="KW-0378">Hydrolase</keyword>
<evidence type="ECO:0000256" key="3">
    <source>
        <dbReference type="ARBA" id="ARBA00022801"/>
    </source>
</evidence>
<evidence type="ECO:0000313" key="8">
    <source>
        <dbReference type="EMBL" id="AJW83676.1"/>
    </source>
</evidence>
<dbReference type="PROSITE" id="PS50231">
    <property type="entry name" value="RICIN_B_LECTIN"/>
    <property type="match status" value="1"/>
</dbReference>
<dbReference type="InterPro" id="IPR000757">
    <property type="entry name" value="Beta-glucanase-like"/>
</dbReference>
<proteinExistence type="inferred from homology"/>
<dbReference type="PROSITE" id="PS51762">
    <property type="entry name" value="GH16_2"/>
    <property type="match status" value="1"/>
</dbReference>